<feature type="transmembrane region" description="Helical" evidence="2">
    <location>
        <begin position="347"/>
        <end position="367"/>
    </location>
</feature>
<keyword evidence="2" id="KW-0472">Membrane</keyword>
<feature type="domain" description="Protein-glutamine gamma-glutamyltransferase-like C-terminal" evidence="3">
    <location>
        <begin position="403"/>
        <end position="470"/>
    </location>
</feature>
<feature type="compositionally biased region" description="Basic and acidic residues" evidence="1">
    <location>
        <begin position="243"/>
        <end position="264"/>
    </location>
</feature>
<keyword evidence="2" id="KW-1133">Transmembrane helix</keyword>
<dbReference type="InterPro" id="IPR025403">
    <property type="entry name" value="TgpA-like_C"/>
</dbReference>
<proteinExistence type="predicted"/>
<feature type="transmembrane region" description="Helical" evidence="2">
    <location>
        <begin position="6"/>
        <end position="28"/>
    </location>
</feature>
<sequence>MSPPVTYRPAYIGLFASLVLAVTCNAYLDIQYGTFGIEVMVWATIYFFTLRVAWKQAGQVNEGGRVWQKGWIVGALFFIIVVFIPMWGFPRAGLYGLAAMQASMNCVTVDRRRFMMALMVSAVMVMFATMSWRADWTMIFYLVPYLFAVVFTLVAEQVSRRVREVQRDGVAQNVTVGQGASIIAASATLLAVGLALFAVTPQVTWLSLKWKYGQLSNIGILHGKVKGADGGILESGGAAGGADEAKRAAGADGRDPGGDQDLAHGEANGPSGDGYRESTDQRFAWPTPKEMREAARRKGMPVWQATSITKLAESIEKLDRIVQPLMARVQVMTTLAKQWLEANRQSLILGLMIFLLLLLLGAAYMLLRELRLGLWIRMQTDFLRFGLLGLHAPGNAGARQFFGAMERLFAVNDVERDARLNTREYLAVLGRMQGSLRNEAREMTELFEQARYGNSSVSGSEVARMRQLYRQMYQCV</sequence>
<dbReference type="EMBL" id="JADJNC010000052">
    <property type="protein sequence ID" value="MBK7424815.1"/>
    <property type="molecule type" value="Genomic_DNA"/>
</dbReference>
<feature type="transmembrane region" description="Helical" evidence="2">
    <location>
        <begin position="114"/>
        <end position="132"/>
    </location>
</feature>
<feature type="transmembrane region" description="Helical" evidence="2">
    <location>
        <begin position="35"/>
        <end position="54"/>
    </location>
</feature>
<evidence type="ECO:0000259" key="3">
    <source>
        <dbReference type="Pfam" id="PF13559"/>
    </source>
</evidence>
<reference evidence="4" key="1">
    <citation type="submission" date="2020-10" db="EMBL/GenBank/DDBJ databases">
        <title>Connecting structure to function with the recovery of over 1000 high-quality activated sludge metagenome-assembled genomes encoding full-length rRNA genes using long-read sequencing.</title>
        <authorList>
            <person name="Singleton C.M."/>
            <person name="Petriglieri F."/>
            <person name="Kristensen J.M."/>
            <person name="Kirkegaard R.H."/>
            <person name="Michaelsen T.Y."/>
            <person name="Andersen M.H."/>
            <person name="Karst S.M."/>
            <person name="Dueholm M.S."/>
            <person name="Nielsen P.H."/>
            <person name="Albertsen M."/>
        </authorList>
    </citation>
    <scope>NUCLEOTIDE SEQUENCE</scope>
    <source>
        <strain evidence="4">EsbW_18-Q3-R4-48_MAXAC.044</strain>
    </source>
</reference>
<dbReference type="Proteomes" id="UP000886602">
    <property type="component" value="Unassembled WGS sequence"/>
</dbReference>
<feature type="region of interest" description="Disordered" evidence="1">
    <location>
        <begin position="237"/>
        <end position="287"/>
    </location>
</feature>
<evidence type="ECO:0000313" key="4">
    <source>
        <dbReference type="EMBL" id="MBK7424815.1"/>
    </source>
</evidence>
<evidence type="ECO:0000313" key="5">
    <source>
        <dbReference type="Proteomes" id="UP000886602"/>
    </source>
</evidence>
<evidence type="ECO:0000256" key="1">
    <source>
        <dbReference type="SAM" id="MobiDB-lite"/>
    </source>
</evidence>
<evidence type="ECO:0000256" key="2">
    <source>
        <dbReference type="SAM" id="Phobius"/>
    </source>
</evidence>
<gene>
    <name evidence="4" type="ORF">IPJ48_17985</name>
</gene>
<feature type="transmembrane region" description="Helical" evidence="2">
    <location>
        <begin position="74"/>
        <end position="94"/>
    </location>
</feature>
<dbReference type="AlphaFoldDB" id="A0A9D7FGM9"/>
<name>A0A9D7FGM9_9RHOO</name>
<protein>
    <submittedName>
        <fullName evidence="4">DUF4129 domain-containing protein</fullName>
    </submittedName>
</protein>
<accession>A0A9D7FGM9</accession>
<dbReference type="Pfam" id="PF13559">
    <property type="entry name" value="DUF4129"/>
    <property type="match status" value="1"/>
</dbReference>
<feature type="transmembrane region" description="Helical" evidence="2">
    <location>
        <begin position="138"/>
        <end position="155"/>
    </location>
</feature>
<keyword evidence="2" id="KW-0812">Transmembrane</keyword>
<organism evidence="4 5">
    <name type="scientific">Candidatus Propionivibrio dominans</name>
    <dbReference type="NCBI Taxonomy" id="2954373"/>
    <lineage>
        <taxon>Bacteria</taxon>
        <taxon>Pseudomonadati</taxon>
        <taxon>Pseudomonadota</taxon>
        <taxon>Betaproteobacteria</taxon>
        <taxon>Rhodocyclales</taxon>
        <taxon>Rhodocyclaceae</taxon>
        <taxon>Propionivibrio</taxon>
    </lineage>
</organism>
<feature type="transmembrane region" description="Helical" evidence="2">
    <location>
        <begin position="176"/>
        <end position="199"/>
    </location>
</feature>
<comment type="caution">
    <text evidence="4">The sequence shown here is derived from an EMBL/GenBank/DDBJ whole genome shotgun (WGS) entry which is preliminary data.</text>
</comment>